<proteinExistence type="predicted"/>
<reference evidence="1 2" key="1">
    <citation type="journal article" date="2016" name="Genome Biol. Evol.">
        <title>Divergent and convergent evolution of fungal pathogenicity.</title>
        <authorList>
            <person name="Shang Y."/>
            <person name="Xiao G."/>
            <person name="Zheng P."/>
            <person name="Cen K."/>
            <person name="Zhan S."/>
            <person name="Wang C."/>
        </authorList>
    </citation>
    <scope>NUCLEOTIDE SEQUENCE [LARGE SCALE GENOMIC DNA]</scope>
    <source>
        <strain evidence="1 2">RCEF 1005</strain>
    </source>
</reference>
<organism evidence="1 2">
    <name type="scientific">Akanthomyces lecanii RCEF 1005</name>
    <dbReference type="NCBI Taxonomy" id="1081108"/>
    <lineage>
        <taxon>Eukaryota</taxon>
        <taxon>Fungi</taxon>
        <taxon>Dikarya</taxon>
        <taxon>Ascomycota</taxon>
        <taxon>Pezizomycotina</taxon>
        <taxon>Sordariomycetes</taxon>
        <taxon>Hypocreomycetidae</taxon>
        <taxon>Hypocreales</taxon>
        <taxon>Cordycipitaceae</taxon>
        <taxon>Akanthomyces</taxon>
        <taxon>Cordyceps confragosa</taxon>
    </lineage>
</organism>
<dbReference type="EMBL" id="AZHF01000004">
    <property type="protein sequence ID" value="OAA76651.1"/>
    <property type="molecule type" value="Genomic_DNA"/>
</dbReference>
<keyword evidence="2" id="KW-1185">Reference proteome</keyword>
<dbReference type="Proteomes" id="UP000076881">
    <property type="component" value="Unassembled WGS sequence"/>
</dbReference>
<dbReference type="AlphaFoldDB" id="A0A168GLS6"/>
<name>A0A168GLS6_CORDF</name>
<accession>A0A168GLS6</accession>
<protein>
    <submittedName>
        <fullName evidence="1">Uncharacterized protein</fullName>
    </submittedName>
</protein>
<sequence>MSGRIEKPRSRKSNERDALRSFIALHGQDAEMPCTYCFDHQLKCRLADVSRLLAQQKKLDDAEEKAKERLVKLQVQLS</sequence>
<evidence type="ECO:0000313" key="1">
    <source>
        <dbReference type="EMBL" id="OAA76651.1"/>
    </source>
</evidence>
<gene>
    <name evidence="1" type="ORF">LEL_06335</name>
</gene>
<comment type="caution">
    <text evidence="1">The sequence shown here is derived from an EMBL/GenBank/DDBJ whole genome shotgun (WGS) entry which is preliminary data.</text>
</comment>
<evidence type="ECO:0000313" key="2">
    <source>
        <dbReference type="Proteomes" id="UP000076881"/>
    </source>
</evidence>